<protein>
    <recommendedName>
        <fullName evidence="3">Essential protein Yae1 N-terminal domain-containing protein</fullName>
    </recommendedName>
</protein>
<name>A0AAD4CJ10_ASPNN</name>
<dbReference type="PANTHER" id="PTHR28532">
    <property type="entry name" value="GEO13458P1"/>
    <property type="match status" value="1"/>
</dbReference>
<dbReference type="EMBL" id="VCAU01000061">
    <property type="protein sequence ID" value="KAF9887449.1"/>
    <property type="molecule type" value="Genomic_DNA"/>
</dbReference>
<keyword evidence="5" id="KW-1185">Reference proteome</keyword>
<dbReference type="Pfam" id="PF09811">
    <property type="entry name" value="Yae1_N"/>
    <property type="match status" value="1"/>
</dbReference>
<evidence type="ECO:0000313" key="4">
    <source>
        <dbReference type="EMBL" id="KAF9887449.1"/>
    </source>
</evidence>
<comment type="caution">
    <text evidence="4">The sequence shown here is derived from an EMBL/GenBank/DDBJ whole genome shotgun (WGS) entry which is preliminary data.</text>
</comment>
<dbReference type="Proteomes" id="UP001194746">
    <property type="component" value="Unassembled WGS sequence"/>
</dbReference>
<dbReference type="PANTHER" id="PTHR28532:SF1">
    <property type="entry name" value="ORAL CANCER OVEREXPRESSED 1"/>
    <property type="match status" value="1"/>
</dbReference>
<accession>A0AAD4CJ10</accession>
<dbReference type="AlphaFoldDB" id="A0AAD4CJ10"/>
<reference evidence="4" key="1">
    <citation type="journal article" date="2019" name="Beilstein J. Org. Chem.">
        <title>Nanangenines: drimane sesquiterpenoids as the dominant metabolite cohort of a novel Australian fungus, Aspergillus nanangensis.</title>
        <authorList>
            <person name="Lacey H.J."/>
            <person name="Gilchrist C.L.M."/>
            <person name="Crombie A."/>
            <person name="Kalaitzis J.A."/>
            <person name="Vuong D."/>
            <person name="Rutledge P.J."/>
            <person name="Turner P."/>
            <person name="Pitt J.I."/>
            <person name="Lacey E."/>
            <person name="Chooi Y.H."/>
            <person name="Piggott A.M."/>
        </authorList>
    </citation>
    <scope>NUCLEOTIDE SEQUENCE</scope>
    <source>
        <strain evidence="4">MST-FP2251</strain>
    </source>
</reference>
<gene>
    <name evidence="4" type="ORF">FE257_010166</name>
</gene>
<evidence type="ECO:0000313" key="5">
    <source>
        <dbReference type="Proteomes" id="UP001194746"/>
    </source>
</evidence>
<feature type="domain" description="Essential protein Yae1 N-terminal" evidence="3">
    <location>
        <begin position="20"/>
        <end position="58"/>
    </location>
</feature>
<organism evidence="4 5">
    <name type="scientific">Aspergillus nanangensis</name>
    <dbReference type="NCBI Taxonomy" id="2582783"/>
    <lineage>
        <taxon>Eukaryota</taxon>
        <taxon>Fungi</taxon>
        <taxon>Dikarya</taxon>
        <taxon>Ascomycota</taxon>
        <taxon>Pezizomycotina</taxon>
        <taxon>Eurotiomycetes</taxon>
        <taxon>Eurotiomycetidae</taxon>
        <taxon>Eurotiales</taxon>
        <taxon>Aspergillaceae</taxon>
        <taxon>Aspergillus</taxon>
        <taxon>Aspergillus subgen. Circumdati</taxon>
    </lineage>
</organism>
<reference evidence="4" key="2">
    <citation type="submission" date="2020-02" db="EMBL/GenBank/DDBJ databases">
        <authorList>
            <person name="Gilchrist C.L.M."/>
            <person name="Chooi Y.-H."/>
        </authorList>
    </citation>
    <scope>NUCLEOTIDE SEQUENCE</scope>
    <source>
        <strain evidence="4">MST-FP2251</strain>
    </source>
</reference>
<proteinExistence type="inferred from homology"/>
<evidence type="ECO:0000256" key="1">
    <source>
        <dbReference type="ARBA" id="ARBA00038090"/>
    </source>
</evidence>
<feature type="region of interest" description="Disordered" evidence="2">
    <location>
        <begin position="169"/>
        <end position="193"/>
    </location>
</feature>
<dbReference type="InterPro" id="IPR052436">
    <property type="entry name" value="LTO1_adapter"/>
</dbReference>
<sequence>MESNLLESLLDLEEDFYKEGYDLGAADGAEAGYTEGSVFAVEKGFEKFAELGRLYGKALVWAQRLADLDPSNSFSADQNCKETSDIGDEQTISLAPSVCKEMLTFPPSSRLAKNIETLLELVDPASLPMQNDEEAVNDVDERLKGAVVKAKLIQRALGEREDTLDIHPDATTTKRAGDGTGNIEDISSLSIRH</sequence>
<comment type="similarity">
    <text evidence="1">Belongs to the LTO1 family.</text>
</comment>
<dbReference type="InterPro" id="IPR019191">
    <property type="entry name" value="Essential_protein_Yae1_N"/>
</dbReference>
<evidence type="ECO:0000259" key="3">
    <source>
        <dbReference type="Pfam" id="PF09811"/>
    </source>
</evidence>
<evidence type="ECO:0000256" key="2">
    <source>
        <dbReference type="SAM" id="MobiDB-lite"/>
    </source>
</evidence>